<evidence type="ECO:0000256" key="12">
    <source>
        <dbReference type="ARBA" id="ARBA00023170"/>
    </source>
</evidence>
<reference evidence="14" key="1">
    <citation type="submission" date="2020-11" db="EMBL/GenBank/DDBJ databases">
        <authorList>
            <person name="Whiteford S."/>
        </authorList>
    </citation>
    <scope>NUCLEOTIDE SEQUENCE</scope>
</reference>
<dbReference type="CDD" id="cd15035">
    <property type="entry name" value="7tmF_FZD5_FZD8-like"/>
    <property type="match status" value="1"/>
</dbReference>
<dbReference type="GO" id="GO:0060070">
    <property type="term" value="P:canonical Wnt signaling pathway"/>
    <property type="evidence" value="ECO:0007669"/>
    <property type="project" value="TreeGrafter"/>
</dbReference>
<protein>
    <submittedName>
        <fullName evidence="14">(diamondback moth) hypothetical protein</fullName>
    </submittedName>
</protein>
<dbReference type="AlphaFoldDB" id="A0A8S4D0V9"/>
<evidence type="ECO:0000256" key="11">
    <source>
        <dbReference type="ARBA" id="ARBA00023157"/>
    </source>
</evidence>
<keyword evidence="15" id="KW-1185">Reference proteome</keyword>
<dbReference type="InterPro" id="IPR020067">
    <property type="entry name" value="Frizzled_dom"/>
</dbReference>
<proteinExistence type="inferred from homology"/>
<dbReference type="InterPro" id="IPR036790">
    <property type="entry name" value="Frizzled_dom_sf"/>
</dbReference>
<dbReference type="GO" id="GO:0017147">
    <property type="term" value="F:Wnt-protein binding"/>
    <property type="evidence" value="ECO:0007669"/>
    <property type="project" value="TreeGrafter"/>
</dbReference>
<keyword evidence="4" id="KW-1003">Cell membrane</keyword>
<name>A0A8S4D0V9_PLUXY</name>
<evidence type="ECO:0000256" key="13">
    <source>
        <dbReference type="ARBA" id="ARBA00023224"/>
    </source>
</evidence>
<dbReference type="PROSITE" id="PS50038">
    <property type="entry name" value="FZ"/>
    <property type="match status" value="1"/>
</dbReference>
<dbReference type="PANTHER" id="PTHR11309">
    <property type="entry name" value="FRIZZLED"/>
    <property type="match status" value="1"/>
</dbReference>
<evidence type="ECO:0000256" key="9">
    <source>
        <dbReference type="ARBA" id="ARBA00023040"/>
    </source>
</evidence>
<dbReference type="GO" id="GO:0005886">
    <property type="term" value="C:plasma membrane"/>
    <property type="evidence" value="ECO:0007669"/>
    <property type="project" value="UniProtKB-SubCell"/>
</dbReference>
<dbReference type="Gene3D" id="1.20.1070.10">
    <property type="entry name" value="Rhodopsin 7-helix transmembrane proteins"/>
    <property type="match status" value="1"/>
</dbReference>
<keyword evidence="12" id="KW-0675">Receptor</keyword>
<dbReference type="GO" id="GO:0042813">
    <property type="term" value="F:Wnt receptor activity"/>
    <property type="evidence" value="ECO:0007669"/>
    <property type="project" value="TreeGrafter"/>
</dbReference>
<evidence type="ECO:0000256" key="6">
    <source>
        <dbReference type="ARBA" id="ARBA00022692"/>
    </source>
</evidence>
<comment type="caution">
    <text evidence="14">The sequence shown here is derived from an EMBL/GenBank/DDBJ whole genome shotgun (WGS) entry which is preliminary data.</text>
</comment>
<dbReference type="Pfam" id="PF01392">
    <property type="entry name" value="Fz"/>
    <property type="match status" value="1"/>
</dbReference>
<dbReference type="PRINTS" id="PR00489">
    <property type="entry name" value="FRIZZLED"/>
</dbReference>
<evidence type="ECO:0000256" key="1">
    <source>
        <dbReference type="ARBA" id="ARBA00004651"/>
    </source>
</evidence>
<keyword evidence="6" id="KW-0812">Transmembrane</keyword>
<dbReference type="CDD" id="cd07456">
    <property type="entry name" value="CRD_FZ5_like"/>
    <property type="match status" value="1"/>
</dbReference>
<dbReference type="GO" id="GO:0004930">
    <property type="term" value="F:G protein-coupled receptor activity"/>
    <property type="evidence" value="ECO:0007669"/>
    <property type="project" value="UniProtKB-KW"/>
</dbReference>
<evidence type="ECO:0000256" key="3">
    <source>
        <dbReference type="ARBA" id="ARBA00022473"/>
    </source>
</evidence>
<dbReference type="SMART" id="SM00063">
    <property type="entry name" value="FRI"/>
    <property type="match status" value="1"/>
</dbReference>
<keyword evidence="13" id="KW-0807">Transducer</keyword>
<comment type="subcellular location">
    <subcellularLocation>
        <location evidence="1">Cell membrane</location>
        <topology evidence="1">Multi-pass membrane protein</topology>
    </subcellularLocation>
</comment>
<dbReference type="Pfam" id="PF01534">
    <property type="entry name" value="Frizzled"/>
    <property type="match status" value="1"/>
</dbReference>
<dbReference type="PANTHER" id="PTHR11309:SF126">
    <property type="entry name" value="FRIZZLED-2"/>
    <property type="match status" value="1"/>
</dbReference>
<dbReference type="Proteomes" id="UP000653454">
    <property type="component" value="Unassembled WGS sequence"/>
</dbReference>
<keyword evidence="8" id="KW-1133">Transmembrane helix</keyword>
<evidence type="ECO:0000256" key="7">
    <source>
        <dbReference type="ARBA" id="ARBA00022729"/>
    </source>
</evidence>
<dbReference type="InterPro" id="IPR017981">
    <property type="entry name" value="GPCR_2-like_7TM"/>
</dbReference>
<keyword evidence="3" id="KW-0217">Developmental protein</keyword>
<evidence type="ECO:0000256" key="8">
    <source>
        <dbReference type="ARBA" id="ARBA00022989"/>
    </source>
</evidence>
<dbReference type="InterPro" id="IPR000539">
    <property type="entry name" value="Frizzled/Smoothened_7TM"/>
</dbReference>
<dbReference type="InterPro" id="IPR015526">
    <property type="entry name" value="Frizzled/SFRP"/>
</dbReference>
<dbReference type="FunFam" id="1.20.1070.10:FF:000262">
    <property type="entry name" value="Frizzled 2"/>
    <property type="match status" value="1"/>
</dbReference>
<keyword evidence="10" id="KW-0472">Membrane</keyword>
<evidence type="ECO:0000256" key="2">
    <source>
        <dbReference type="ARBA" id="ARBA00008077"/>
    </source>
</evidence>
<gene>
    <name evidence="14" type="ORF">PLXY2_LOCUS95</name>
</gene>
<dbReference type="Gene3D" id="1.10.2000.10">
    <property type="entry name" value="Frizzled cysteine-rich domain"/>
    <property type="match status" value="1"/>
</dbReference>
<evidence type="ECO:0000313" key="15">
    <source>
        <dbReference type="Proteomes" id="UP000653454"/>
    </source>
</evidence>
<keyword evidence="5" id="KW-0879">Wnt signaling pathway</keyword>
<comment type="similarity">
    <text evidence="2">Belongs to the G-protein coupled receptor Fz/Smo family.</text>
</comment>
<evidence type="ECO:0000256" key="4">
    <source>
        <dbReference type="ARBA" id="ARBA00022475"/>
    </source>
</evidence>
<sequence length="548" mass="57817">MWAACLCVAALAAAAAAAGAPRCEDITIPMCRGVGYNRTSFPNQLDHDTQEEAGLEVHQYWPLVEIKCSPDLKFFLCSVYTPICLEEYAAPLPACRSVCERARAGCAPLMSKYGFSWPERMACERLPRYGDPDQLCMDEGERAAAPPPPAQPPRKHKNTHCKDPKNCPGAAGGAVVAAGGGGGAGAGADCACSCRAPLLPAPGALLAAGSLRLADCALPCRGLWSREERQFAAVWVALWAAVCAASTLATLTTFLIDSQRFKYPERPIVYLSACYLMVALGYLARLALGHEAVACDGAALRVSAPPPGACTLVFLLVYFFGMASSVWWVVLSFAWFLAAGLKWGNEAIAAHAAWYHLAAWLAPAAQTVAVLLAGAVDGDAVAGVCSVGNSSPEHLTRYVLAPLVAYFALGATFLLCGFVSLFRIRSAIKRQGGAGAGSKADKIEKLMIRIGVFSVLYAVPAGAQLAGLALEAAGREAWLRRAACSGAGEGCTGHAPPYAALMLKYFMALAVGITSGVWIWSGKTLESWRRLWGARPPPQHRALVKAGV</sequence>
<dbReference type="FunFam" id="1.10.2000.10:FF:000004">
    <property type="entry name" value="Frizzled class receptor 8a"/>
    <property type="match status" value="1"/>
</dbReference>
<keyword evidence="7" id="KW-0732">Signal</keyword>
<evidence type="ECO:0000256" key="10">
    <source>
        <dbReference type="ARBA" id="ARBA00023136"/>
    </source>
</evidence>
<keyword evidence="9" id="KW-0297">G-protein coupled receptor</keyword>
<dbReference type="SUPFAM" id="SSF63501">
    <property type="entry name" value="Frizzled cysteine-rich domain"/>
    <property type="match status" value="1"/>
</dbReference>
<dbReference type="PROSITE" id="PS50261">
    <property type="entry name" value="G_PROTEIN_RECEP_F2_4"/>
    <property type="match status" value="1"/>
</dbReference>
<evidence type="ECO:0000313" key="14">
    <source>
        <dbReference type="EMBL" id="CAG9087024.1"/>
    </source>
</evidence>
<dbReference type="EMBL" id="CAJHNJ030000001">
    <property type="protein sequence ID" value="CAG9087024.1"/>
    <property type="molecule type" value="Genomic_DNA"/>
</dbReference>
<keyword evidence="11" id="KW-1015">Disulfide bond</keyword>
<dbReference type="GO" id="GO:0035567">
    <property type="term" value="P:non-canonical Wnt signaling pathway"/>
    <property type="evidence" value="ECO:0007669"/>
    <property type="project" value="TreeGrafter"/>
</dbReference>
<accession>A0A8S4D0V9</accession>
<organism evidence="14 15">
    <name type="scientific">Plutella xylostella</name>
    <name type="common">Diamondback moth</name>
    <name type="synonym">Plutella maculipennis</name>
    <dbReference type="NCBI Taxonomy" id="51655"/>
    <lineage>
        <taxon>Eukaryota</taxon>
        <taxon>Metazoa</taxon>
        <taxon>Ecdysozoa</taxon>
        <taxon>Arthropoda</taxon>
        <taxon>Hexapoda</taxon>
        <taxon>Insecta</taxon>
        <taxon>Pterygota</taxon>
        <taxon>Neoptera</taxon>
        <taxon>Endopterygota</taxon>
        <taxon>Lepidoptera</taxon>
        <taxon>Glossata</taxon>
        <taxon>Ditrysia</taxon>
        <taxon>Yponomeutoidea</taxon>
        <taxon>Plutellidae</taxon>
        <taxon>Plutella</taxon>
    </lineage>
</organism>
<dbReference type="SMART" id="SM01330">
    <property type="entry name" value="Frizzled"/>
    <property type="match status" value="1"/>
</dbReference>
<evidence type="ECO:0000256" key="5">
    <source>
        <dbReference type="ARBA" id="ARBA00022687"/>
    </source>
</evidence>